<dbReference type="AlphaFoldDB" id="A0A6G9CKA5"/>
<feature type="signal peptide" evidence="2">
    <location>
        <begin position="1"/>
        <end position="23"/>
    </location>
</feature>
<evidence type="ECO:0000259" key="3">
    <source>
        <dbReference type="Pfam" id="PF05305"/>
    </source>
</evidence>
<accession>A0A6G9CKA5</accession>
<feature type="domain" description="DUF732" evidence="3">
    <location>
        <begin position="112"/>
        <end position="187"/>
    </location>
</feature>
<evidence type="ECO:0000313" key="5">
    <source>
        <dbReference type="Proteomes" id="UP000502345"/>
    </source>
</evidence>
<evidence type="ECO:0000256" key="2">
    <source>
        <dbReference type="SAM" id="SignalP"/>
    </source>
</evidence>
<feature type="region of interest" description="Disordered" evidence="1">
    <location>
        <begin position="20"/>
        <end position="78"/>
    </location>
</feature>
<keyword evidence="2" id="KW-0732">Signal</keyword>
<feature type="chain" id="PRO_5038516073" evidence="2">
    <location>
        <begin position="24"/>
        <end position="187"/>
    </location>
</feature>
<dbReference type="EMBL" id="CP050124">
    <property type="protein sequence ID" value="QIP37318.1"/>
    <property type="molecule type" value="Genomic_DNA"/>
</dbReference>
<gene>
    <name evidence="4" type="ORF">G9444_0074</name>
</gene>
<dbReference type="RefSeq" id="WP_030536678.1">
    <property type="nucleotide sequence ID" value="NZ_AP018733.1"/>
</dbReference>
<name>A0A6G9CKA5_RHOER</name>
<protein>
    <submittedName>
        <fullName evidence="4">Dihydrofolate reductase</fullName>
    </submittedName>
</protein>
<feature type="compositionally biased region" description="Low complexity" evidence="1">
    <location>
        <begin position="20"/>
        <end position="61"/>
    </location>
</feature>
<dbReference type="Pfam" id="PF05305">
    <property type="entry name" value="DUF732"/>
    <property type="match status" value="1"/>
</dbReference>
<sequence>MNTNRLVLCVAAAGLLLSGCSSQSDSDASESTSAATSTSVAATSSSTAPSTLSELPTSPLAATTPEAAPSVVESTPPPVSLPVAPQVAPPANSPIDARSPEEIVANAGEKGQRYIAALRLAGIPPAGMDSAEILYADGTCKALADGMPRSEVLAEFNSVGEVYSQITPMSSQRIAEIYVDTAEQTYC</sequence>
<evidence type="ECO:0000313" key="4">
    <source>
        <dbReference type="EMBL" id="QIP37318.1"/>
    </source>
</evidence>
<proteinExistence type="predicted"/>
<organism evidence="4 5">
    <name type="scientific">Rhodococcus erythropolis</name>
    <name type="common">Arthrobacter picolinophilus</name>
    <dbReference type="NCBI Taxonomy" id="1833"/>
    <lineage>
        <taxon>Bacteria</taxon>
        <taxon>Bacillati</taxon>
        <taxon>Actinomycetota</taxon>
        <taxon>Actinomycetes</taxon>
        <taxon>Mycobacteriales</taxon>
        <taxon>Nocardiaceae</taxon>
        <taxon>Rhodococcus</taxon>
        <taxon>Rhodococcus erythropolis group</taxon>
    </lineage>
</organism>
<evidence type="ECO:0000256" key="1">
    <source>
        <dbReference type="SAM" id="MobiDB-lite"/>
    </source>
</evidence>
<dbReference type="PROSITE" id="PS51257">
    <property type="entry name" value="PROKAR_LIPOPROTEIN"/>
    <property type="match status" value="1"/>
</dbReference>
<dbReference type="Proteomes" id="UP000502345">
    <property type="component" value="Chromosome"/>
</dbReference>
<dbReference type="InterPro" id="IPR007969">
    <property type="entry name" value="DUF732"/>
</dbReference>
<reference evidence="4 5" key="1">
    <citation type="submission" date="2020-03" db="EMBL/GenBank/DDBJ databases">
        <title>Screen low temperature-resistant strains for efficient degradation of petroleum hydrocarbons under the low temperature.</title>
        <authorList>
            <person name="Wang Y."/>
            <person name="Chen J."/>
        </authorList>
    </citation>
    <scope>NUCLEOTIDE SEQUENCE [LARGE SCALE GENOMIC DNA]</scope>
    <source>
        <strain evidence="4 5">KB1</strain>
    </source>
</reference>